<evidence type="ECO:0000256" key="2">
    <source>
        <dbReference type="ARBA" id="ARBA00022692"/>
    </source>
</evidence>
<proteinExistence type="inferred from homology"/>
<dbReference type="InterPro" id="IPR000515">
    <property type="entry name" value="MetI-like"/>
</dbReference>
<feature type="transmembrane region" description="Helical" evidence="6">
    <location>
        <begin position="86"/>
        <end position="105"/>
    </location>
</feature>
<evidence type="ECO:0000313" key="9">
    <source>
        <dbReference type="Proteomes" id="UP001595823"/>
    </source>
</evidence>
<feature type="transmembrane region" description="Helical" evidence="6">
    <location>
        <begin position="20"/>
        <end position="45"/>
    </location>
</feature>
<dbReference type="RefSeq" id="WP_380618261.1">
    <property type="nucleotide sequence ID" value="NZ_JBHSDK010000005.1"/>
</dbReference>
<comment type="caution">
    <text evidence="8">The sequence shown here is derived from an EMBL/GenBank/DDBJ whole genome shotgun (WGS) entry which is preliminary data.</text>
</comment>
<feature type="transmembrane region" description="Helical" evidence="6">
    <location>
        <begin position="155"/>
        <end position="178"/>
    </location>
</feature>
<dbReference type="SUPFAM" id="SSF161098">
    <property type="entry name" value="MetI-like"/>
    <property type="match status" value="1"/>
</dbReference>
<comment type="similarity">
    <text evidence="6">Belongs to the binding-protein-dependent transport system permease family.</text>
</comment>
<evidence type="ECO:0000313" key="8">
    <source>
        <dbReference type="EMBL" id="MFC4334490.1"/>
    </source>
</evidence>
<evidence type="ECO:0000256" key="6">
    <source>
        <dbReference type="RuleBase" id="RU363032"/>
    </source>
</evidence>
<dbReference type="PROSITE" id="PS50928">
    <property type="entry name" value="ABC_TM1"/>
    <property type="match status" value="1"/>
</dbReference>
<evidence type="ECO:0000256" key="3">
    <source>
        <dbReference type="ARBA" id="ARBA00022970"/>
    </source>
</evidence>
<dbReference type="Gene3D" id="1.10.3720.10">
    <property type="entry name" value="MetI-like"/>
    <property type="match status" value="1"/>
</dbReference>
<dbReference type="InterPro" id="IPR043429">
    <property type="entry name" value="ArtM/GltK/GlnP/TcyL/YhdX-like"/>
</dbReference>
<dbReference type="PANTHER" id="PTHR30614">
    <property type="entry name" value="MEMBRANE COMPONENT OF AMINO ACID ABC TRANSPORTER"/>
    <property type="match status" value="1"/>
</dbReference>
<dbReference type="Proteomes" id="UP001595823">
    <property type="component" value="Unassembled WGS sequence"/>
</dbReference>
<keyword evidence="3" id="KW-0029">Amino-acid transport</keyword>
<feature type="transmembrane region" description="Helical" evidence="6">
    <location>
        <begin position="190"/>
        <end position="210"/>
    </location>
</feature>
<protein>
    <submittedName>
        <fullName evidence="8">Amino acid ABC transporter permease</fullName>
    </submittedName>
</protein>
<dbReference type="Pfam" id="PF00528">
    <property type="entry name" value="BPD_transp_1"/>
    <property type="match status" value="1"/>
</dbReference>
<evidence type="ECO:0000256" key="5">
    <source>
        <dbReference type="ARBA" id="ARBA00023136"/>
    </source>
</evidence>
<gene>
    <name evidence="8" type="ORF">ACFPET_04675</name>
</gene>
<keyword evidence="9" id="KW-1185">Reference proteome</keyword>
<dbReference type="InterPro" id="IPR035906">
    <property type="entry name" value="MetI-like_sf"/>
</dbReference>
<evidence type="ECO:0000256" key="1">
    <source>
        <dbReference type="ARBA" id="ARBA00004141"/>
    </source>
</evidence>
<keyword evidence="5 6" id="KW-0472">Membrane</keyword>
<keyword evidence="6" id="KW-0813">Transport</keyword>
<dbReference type="PANTHER" id="PTHR30614:SF0">
    <property type="entry name" value="L-CYSTINE TRANSPORT SYSTEM PERMEASE PROTEIN TCYL"/>
    <property type="match status" value="1"/>
</dbReference>
<name>A0ABV8TVK7_9ACTN</name>
<sequence length="223" mass="24517">MDSKWSNAVAAEVWPYVLKGFLVVLQVAAIAGIIAFVLGLALAIAVQMLPNAWAKTVSGVMTFIRNTPILVQALLVWTFVSLYLPLNWSALGVGAVVLGVHYASYTMESFRAGIEAIPKGQWEAATALALPRTRTWLAVIGPQMFKRSLPAVTNWLVAMFKEVPILSAIGVAEMIFLIREYTTNEWTGFVEGYTLAGLLFLAASYPIAFASRRLEIRLEQSHR</sequence>
<comment type="subcellular location">
    <subcellularLocation>
        <location evidence="6">Cell membrane</location>
        <topology evidence="6">Multi-pass membrane protein</topology>
    </subcellularLocation>
    <subcellularLocation>
        <location evidence="1">Membrane</location>
        <topology evidence="1">Multi-pass membrane protein</topology>
    </subcellularLocation>
</comment>
<dbReference type="CDD" id="cd06261">
    <property type="entry name" value="TM_PBP2"/>
    <property type="match status" value="1"/>
</dbReference>
<feature type="transmembrane region" description="Helical" evidence="6">
    <location>
        <begin position="57"/>
        <end position="80"/>
    </location>
</feature>
<evidence type="ECO:0000259" key="7">
    <source>
        <dbReference type="PROSITE" id="PS50928"/>
    </source>
</evidence>
<dbReference type="EMBL" id="JBHSDK010000005">
    <property type="protein sequence ID" value="MFC4334490.1"/>
    <property type="molecule type" value="Genomic_DNA"/>
</dbReference>
<keyword evidence="4 6" id="KW-1133">Transmembrane helix</keyword>
<organism evidence="8 9">
    <name type="scientific">Salininema proteolyticum</name>
    <dbReference type="NCBI Taxonomy" id="1607685"/>
    <lineage>
        <taxon>Bacteria</taxon>
        <taxon>Bacillati</taxon>
        <taxon>Actinomycetota</taxon>
        <taxon>Actinomycetes</taxon>
        <taxon>Glycomycetales</taxon>
        <taxon>Glycomycetaceae</taxon>
        <taxon>Salininema</taxon>
    </lineage>
</organism>
<feature type="domain" description="ABC transmembrane type-1" evidence="7">
    <location>
        <begin position="21"/>
        <end position="211"/>
    </location>
</feature>
<keyword evidence="2 6" id="KW-0812">Transmembrane</keyword>
<evidence type="ECO:0000256" key="4">
    <source>
        <dbReference type="ARBA" id="ARBA00022989"/>
    </source>
</evidence>
<reference evidence="9" key="1">
    <citation type="journal article" date="2019" name="Int. J. Syst. Evol. Microbiol.">
        <title>The Global Catalogue of Microorganisms (GCM) 10K type strain sequencing project: providing services to taxonomists for standard genome sequencing and annotation.</title>
        <authorList>
            <consortium name="The Broad Institute Genomics Platform"/>
            <consortium name="The Broad Institute Genome Sequencing Center for Infectious Disease"/>
            <person name="Wu L."/>
            <person name="Ma J."/>
        </authorList>
    </citation>
    <scope>NUCLEOTIDE SEQUENCE [LARGE SCALE GENOMIC DNA]</scope>
    <source>
        <strain evidence="9">IBRC-M 10908</strain>
    </source>
</reference>
<accession>A0ABV8TVK7</accession>